<dbReference type="RefSeq" id="WP_094305844.1">
    <property type="nucleotide sequence ID" value="NZ_NOWT01000027.1"/>
</dbReference>
<dbReference type="InterPro" id="IPR029061">
    <property type="entry name" value="THDP-binding"/>
</dbReference>
<keyword evidence="3" id="KW-0786">Thiamine pyrophosphate</keyword>
<evidence type="ECO:0000256" key="3">
    <source>
        <dbReference type="ARBA" id="ARBA00023052"/>
    </source>
</evidence>
<evidence type="ECO:0000256" key="1">
    <source>
        <dbReference type="ARBA" id="ARBA00001964"/>
    </source>
</evidence>
<gene>
    <name evidence="7" type="ORF">CHT98_23325</name>
</gene>
<proteinExistence type="predicted"/>
<dbReference type="Pfam" id="PF00676">
    <property type="entry name" value="E1_dh"/>
    <property type="match status" value="1"/>
</dbReference>
<protein>
    <submittedName>
        <fullName evidence="7">ABC transporter substrate-binding protein</fullName>
    </submittedName>
</protein>
<geneLocation type="plasmid" evidence="7">
    <name>unnamed</name>
</geneLocation>
<evidence type="ECO:0000313" key="8">
    <source>
        <dbReference type="Proteomes" id="UP000215367"/>
    </source>
</evidence>
<dbReference type="Gene3D" id="3.40.50.970">
    <property type="match status" value="1"/>
</dbReference>
<reference evidence="7 8" key="1">
    <citation type="submission" date="2017-07" db="EMBL/GenBank/DDBJ databases">
        <title>Whole genome sequence of Azospirillum brasilense 2A1, a potential biofertilizer strain.</title>
        <authorList>
            <person name="Fontana C.A."/>
            <person name="Toffoli L.M."/>
            <person name="Salazar S.M."/>
            <person name="Puglisi E."/>
            <person name="Pedraza R."/>
            <person name="Bassi D."/>
            <person name="Cocconcelli P.S."/>
        </authorList>
    </citation>
    <scope>NUCLEOTIDE SEQUENCE [LARGE SCALE GENOMIC DNA]</scope>
    <source>
        <strain evidence="7 8">2A1</strain>
        <plasmid evidence="7">unnamed</plasmid>
    </source>
</reference>
<dbReference type="GO" id="GO:0004739">
    <property type="term" value="F:pyruvate dehydrogenase (acetyl-transferring) activity"/>
    <property type="evidence" value="ECO:0007669"/>
    <property type="project" value="UniProtKB-EC"/>
</dbReference>
<dbReference type="EMBL" id="NOWT01000027">
    <property type="protein sequence ID" value="OYD81954.1"/>
    <property type="molecule type" value="Genomic_DNA"/>
</dbReference>
<name>A0A235H8X7_AZOBR</name>
<comment type="caution">
    <text evidence="7">The sequence shown here is derived from an EMBL/GenBank/DDBJ whole genome shotgun (WGS) entry which is preliminary data.</text>
</comment>
<feature type="domain" description="Dehydrogenase E1 component" evidence="6">
    <location>
        <begin position="27"/>
        <end position="318"/>
    </location>
</feature>
<evidence type="ECO:0000256" key="4">
    <source>
        <dbReference type="ARBA" id="ARBA00025211"/>
    </source>
</evidence>
<dbReference type="PANTHER" id="PTHR11516:SF60">
    <property type="entry name" value="PYRUVATE DEHYDROGENASE E1 COMPONENT SUBUNIT ALPHA"/>
    <property type="match status" value="1"/>
</dbReference>
<organism evidence="7 8">
    <name type="scientific">Azospirillum brasilense</name>
    <dbReference type="NCBI Taxonomy" id="192"/>
    <lineage>
        <taxon>Bacteria</taxon>
        <taxon>Pseudomonadati</taxon>
        <taxon>Pseudomonadota</taxon>
        <taxon>Alphaproteobacteria</taxon>
        <taxon>Rhodospirillales</taxon>
        <taxon>Azospirillaceae</taxon>
        <taxon>Azospirillum</taxon>
    </lineage>
</organism>
<dbReference type="GO" id="GO:0006086">
    <property type="term" value="P:pyruvate decarboxylation to acetyl-CoA"/>
    <property type="evidence" value="ECO:0007669"/>
    <property type="project" value="TreeGrafter"/>
</dbReference>
<evidence type="ECO:0000256" key="2">
    <source>
        <dbReference type="ARBA" id="ARBA00023002"/>
    </source>
</evidence>
<comment type="function">
    <text evidence="4">The pyruvate dehydrogenase complex catalyzes the overall conversion of pyruvate to acetyl-CoA and CO(2). It contains multiple copies of three enzymatic components: pyruvate dehydrogenase (E1), dihydrolipoamide acetyltransferase (E2) and lipoamide dehydrogenase (E3).</text>
</comment>
<accession>A0A235H8X7</accession>
<sequence>MPSSAAQADPIPATTIPTDRRLALHRTMQTIRATETTLSRLFADGEIPGFIHLSVGQEAVAAGIVGALGPQDSFATTHRGHGHVLARGVRLDLFFKEIMGRAGGICGGRGGSMHVADLSLGVLGANGIVGAGLPLATGSALAHQTRRTGGVAVAFFGDGAMAEGALHECLNMAALWKLPMVFVCENNGWSEFSPTSTQFAATLDKLGAAFGVPHRKVDGNDVAAVAEAAAEVVEAARGGGPRILECLTTRWHGHFEGDPQRYRNADEIASLPQNDPLRRSAEALLAAGVEESTIAALVDAVDAEIRDALEAARADALPDADAAFRDVYTPTTLTAGA</sequence>
<dbReference type="InterPro" id="IPR001017">
    <property type="entry name" value="DH_E1"/>
</dbReference>
<evidence type="ECO:0000259" key="6">
    <source>
        <dbReference type="Pfam" id="PF00676"/>
    </source>
</evidence>
<dbReference type="SUPFAM" id="SSF52518">
    <property type="entry name" value="Thiamin diphosphate-binding fold (THDP-binding)"/>
    <property type="match status" value="1"/>
</dbReference>
<comment type="cofactor">
    <cofactor evidence="1">
        <name>thiamine diphosphate</name>
        <dbReference type="ChEBI" id="CHEBI:58937"/>
    </cofactor>
</comment>
<dbReference type="Proteomes" id="UP000215367">
    <property type="component" value="Unassembled WGS sequence"/>
</dbReference>
<evidence type="ECO:0000313" key="7">
    <source>
        <dbReference type="EMBL" id="OYD81954.1"/>
    </source>
</evidence>
<dbReference type="PANTHER" id="PTHR11516">
    <property type="entry name" value="PYRUVATE DEHYDROGENASE E1 COMPONENT, ALPHA SUBUNIT BACTERIAL AND ORGANELLAR"/>
    <property type="match status" value="1"/>
</dbReference>
<dbReference type="CDD" id="cd02000">
    <property type="entry name" value="TPP_E1_PDC_ADC_BCADC"/>
    <property type="match status" value="1"/>
</dbReference>
<evidence type="ECO:0000256" key="5">
    <source>
        <dbReference type="ARBA" id="ARBA00051231"/>
    </source>
</evidence>
<dbReference type="AlphaFoldDB" id="A0A235H8X7"/>
<comment type="catalytic activity">
    <reaction evidence="5">
        <text>N(6)-[(R)-lipoyl]-L-lysyl-[protein] + pyruvate + H(+) = N(6)-[(R)-S(8)-acetyldihydrolipoyl]-L-lysyl-[protein] + CO2</text>
        <dbReference type="Rhea" id="RHEA:19189"/>
        <dbReference type="Rhea" id="RHEA-COMP:10474"/>
        <dbReference type="Rhea" id="RHEA-COMP:10478"/>
        <dbReference type="ChEBI" id="CHEBI:15361"/>
        <dbReference type="ChEBI" id="CHEBI:15378"/>
        <dbReference type="ChEBI" id="CHEBI:16526"/>
        <dbReference type="ChEBI" id="CHEBI:83099"/>
        <dbReference type="ChEBI" id="CHEBI:83111"/>
        <dbReference type="EC" id="1.2.4.1"/>
    </reaction>
</comment>
<keyword evidence="7" id="KW-0614">Plasmid</keyword>
<dbReference type="InterPro" id="IPR050642">
    <property type="entry name" value="PDH_E1_Alpha_Subunit"/>
</dbReference>
<keyword evidence="2" id="KW-0560">Oxidoreductase</keyword>